<organism evidence="1">
    <name type="scientific">marine sediment metagenome</name>
    <dbReference type="NCBI Taxonomy" id="412755"/>
    <lineage>
        <taxon>unclassified sequences</taxon>
        <taxon>metagenomes</taxon>
        <taxon>ecological metagenomes</taxon>
    </lineage>
</organism>
<comment type="caution">
    <text evidence="1">The sequence shown here is derived from an EMBL/GenBank/DDBJ whole genome shotgun (WGS) entry which is preliminary data.</text>
</comment>
<reference evidence="1" key="1">
    <citation type="journal article" date="2015" name="Nature">
        <title>Complex archaea that bridge the gap between prokaryotes and eukaryotes.</title>
        <authorList>
            <person name="Spang A."/>
            <person name="Saw J.H."/>
            <person name="Jorgensen S.L."/>
            <person name="Zaremba-Niedzwiedzka K."/>
            <person name="Martijn J."/>
            <person name="Lind A.E."/>
            <person name="van Eijk R."/>
            <person name="Schleper C."/>
            <person name="Guy L."/>
            <person name="Ettema T.J."/>
        </authorList>
    </citation>
    <scope>NUCLEOTIDE SEQUENCE</scope>
</reference>
<dbReference type="Gene3D" id="3.20.20.80">
    <property type="entry name" value="Glycosidases"/>
    <property type="match status" value="1"/>
</dbReference>
<accession>A0A0F9BER1</accession>
<name>A0A0F9BER1_9ZZZZ</name>
<evidence type="ECO:0008006" key="2">
    <source>
        <dbReference type="Google" id="ProtNLM"/>
    </source>
</evidence>
<evidence type="ECO:0000313" key="1">
    <source>
        <dbReference type="EMBL" id="KKL20205.1"/>
    </source>
</evidence>
<dbReference type="EMBL" id="LAZR01038190">
    <property type="protein sequence ID" value="KKL20205.1"/>
    <property type="molecule type" value="Genomic_DNA"/>
</dbReference>
<dbReference type="AlphaFoldDB" id="A0A0F9BER1"/>
<dbReference type="SUPFAM" id="SSF51445">
    <property type="entry name" value="(Trans)glycosidases"/>
    <property type="match status" value="1"/>
</dbReference>
<proteinExistence type="predicted"/>
<protein>
    <recommendedName>
        <fullName evidence="2">Glycoside hydrolase family 42 N-terminal domain-containing protein</fullName>
    </recommendedName>
</protein>
<sequence length="129" mass="14726">MVTYNLYFTSVEHLRYPATTDKPVMVTEFNFSSRGPRYFYSAGYARPGLGILTEDDRAKAFLDYVTGAARNPRIVGCHWHRYQDDPPSGNFIGENGQWGFVDICDTPYMELIGAARKFQETVLDVRLGR</sequence>
<gene>
    <name evidence="1" type="ORF">LCGC14_2457790</name>
</gene>
<dbReference type="InterPro" id="IPR017853">
    <property type="entry name" value="GH"/>
</dbReference>